<comment type="caution">
    <text evidence="3">The sequence shown here is derived from an EMBL/GenBank/DDBJ whole genome shotgun (WGS) entry which is preliminary data.</text>
</comment>
<evidence type="ECO:0000256" key="1">
    <source>
        <dbReference type="SAM" id="MobiDB-lite"/>
    </source>
</evidence>
<reference evidence="3 4" key="1">
    <citation type="submission" date="2021-05" db="EMBL/GenBank/DDBJ databases">
        <title>Kineosporia and Streptomyces sp. nov. two new marine actinobacteria isolated from Coral.</title>
        <authorList>
            <person name="Buangrab K."/>
            <person name="Sutthacheep M."/>
            <person name="Yeemin T."/>
            <person name="Harunari E."/>
            <person name="Igarashi Y."/>
            <person name="Kanchanasin P."/>
            <person name="Tanasupawat S."/>
            <person name="Phongsopitanun W."/>
        </authorList>
    </citation>
    <scope>NUCLEOTIDE SEQUENCE [LARGE SCALE GENOMIC DNA]</scope>
    <source>
        <strain evidence="3 4">J2-2</strain>
    </source>
</reference>
<evidence type="ECO:0000313" key="3">
    <source>
        <dbReference type="EMBL" id="MBT0769125.1"/>
    </source>
</evidence>
<feature type="domain" description="AB hydrolase-1" evidence="2">
    <location>
        <begin position="27"/>
        <end position="137"/>
    </location>
</feature>
<evidence type="ECO:0000313" key="4">
    <source>
        <dbReference type="Proteomes" id="UP001197247"/>
    </source>
</evidence>
<keyword evidence="4" id="KW-1185">Reference proteome</keyword>
<name>A0ABS5TDF9_9ACTN</name>
<proteinExistence type="predicted"/>
<gene>
    <name evidence="3" type="ORF">KIH74_09360</name>
</gene>
<dbReference type="Gene3D" id="3.40.50.1820">
    <property type="entry name" value="alpha/beta hydrolase"/>
    <property type="match status" value="1"/>
</dbReference>
<dbReference type="GO" id="GO:0016787">
    <property type="term" value="F:hydrolase activity"/>
    <property type="evidence" value="ECO:0007669"/>
    <property type="project" value="UniProtKB-KW"/>
</dbReference>
<organism evidence="3 4">
    <name type="scientific">Kineosporia corallincola</name>
    <dbReference type="NCBI Taxonomy" id="2835133"/>
    <lineage>
        <taxon>Bacteria</taxon>
        <taxon>Bacillati</taxon>
        <taxon>Actinomycetota</taxon>
        <taxon>Actinomycetes</taxon>
        <taxon>Kineosporiales</taxon>
        <taxon>Kineosporiaceae</taxon>
        <taxon>Kineosporia</taxon>
    </lineage>
</organism>
<dbReference type="Proteomes" id="UP001197247">
    <property type="component" value="Unassembled WGS sequence"/>
</dbReference>
<dbReference type="InterPro" id="IPR000073">
    <property type="entry name" value="AB_hydrolase_1"/>
</dbReference>
<sequence>MRTTETRHSTVQVSGARLAVDETGHGPVVIQAHGLGSNRGQDRETGFDFSGLESTHRLVRYDARAHGDSGGEPEPTHYTWAHLALDLLSVRSQVSPQAPVDAIGASMGAATILHAALAVPEAFRRLVLLIPPTAWDTRAAQAAAYADAATLVEKHGLRALLAAQAAQPQPPAARQGRTEPQGSADLFPSVVRGAALSDLPPADDLKVLDRPTLILPWAGDAGHPVSTAERLAEVLPNATLHEPARTPEEVSAWAPLVGEFLR</sequence>
<protein>
    <submittedName>
        <fullName evidence="3">Alpha/beta hydrolase</fullName>
    </submittedName>
</protein>
<dbReference type="RefSeq" id="WP_214155412.1">
    <property type="nucleotide sequence ID" value="NZ_JAHBAY010000003.1"/>
</dbReference>
<dbReference type="Pfam" id="PF00561">
    <property type="entry name" value="Abhydrolase_1"/>
    <property type="match status" value="1"/>
</dbReference>
<feature type="region of interest" description="Disordered" evidence="1">
    <location>
        <begin position="165"/>
        <end position="184"/>
    </location>
</feature>
<accession>A0ABS5TDF9</accession>
<keyword evidence="3" id="KW-0378">Hydrolase</keyword>
<evidence type="ECO:0000259" key="2">
    <source>
        <dbReference type="Pfam" id="PF00561"/>
    </source>
</evidence>
<dbReference type="InterPro" id="IPR029058">
    <property type="entry name" value="AB_hydrolase_fold"/>
</dbReference>
<feature type="compositionally biased region" description="Low complexity" evidence="1">
    <location>
        <begin position="165"/>
        <end position="175"/>
    </location>
</feature>
<dbReference type="SUPFAM" id="SSF53474">
    <property type="entry name" value="alpha/beta-Hydrolases"/>
    <property type="match status" value="1"/>
</dbReference>
<dbReference type="EMBL" id="JAHBAY010000003">
    <property type="protein sequence ID" value="MBT0769125.1"/>
    <property type="molecule type" value="Genomic_DNA"/>
</dbReference>